<feature type="domain" description="Mechanosensitive ion channel MscS" evidence="11">
    <location>
        <begin position="610"/>
        <end position="677"/>
    </location>
</feature>
<protein>
    <submittedName>
        <fullName evidence="13">Mechanosensitive ion channel protein</fullName>
    </submittedName>
</protein>
<feature type="transmembrane region" description="Helical" evidence="9">
    <location>
        <begin position="420"/>
        <end position="441"/>
    </location>
</feature>
<keyword evidence="5 9" id="KW-1133">Transmembrane helix</keyword>
<dbReference type="Pfam" id="PF21082">
    <property type="entry name" value="MS_channel_3rd"/>
    <property type="match status" value="1"/>
</dbReference>
<feature type="transmembrane region" description="Helical" evidence="9">
    <location>
        <begin position="242"/>
        <end position="270"/>
    </location>
</feature>
<feature type="transmembrane region" description="Helical" evidence="9">
    <location>
        <begin position="565"/>
        <end position="587"/>
    </location>
</feature>
<dbReference type="EMBL" id="BMZO01000008">
    <property type="protein sequence ID" value="GHC75450.1"/>
    <property type="molecule type" value="Genomic_DNA"/>
</dbReference>
<feature type="signal peptide" evidence="10">
    <location>
        <begin position="1"/>
        <end position="23"/>
    </location>
</feature>
<dbReference type="RefSeq" id="WP_189490728.1">
    <property type="nucleotide sequence ID" value="NZ_BMZO01000008.1"/>
</dbReference>
<name>A0A8J3DIQ0_9HYPH</name>
<dbReference type="InterPro" id="IPR006685">
    <property type="entry name" value="MscS_channel_2nd"/>
</dbReference>
<keyword evidence="7" id="KW-0175">Coiled coil</keyword>
<keyword evidence="10" id="KW-0732">Signal</keyword>
<evidence type="ECO:0000313" key="13">
    <source>
        <dbReference type="EMBL" id="GHC75450.1"/>
    </source>
</evidence>
<feature type="transmembrane region" description="Helical" evidence="9">
    <location>
        <begin position="519"/>
        <end position="544"/>
    </location>
</feature>
<reference evidence="13" key="2">
    <citation type="submission" date="2020-09" db="EMBL/GenBank/DDBJ databases">
        <authorList>
            <person name="Sun Q."/>
            <person name="Kim S."/>
        </authorList>
    </citation>
    <scope>NUCLEOTIDE SEQUENCE</scope>
    <source>
        <strain evidence="13">KCTC 42097</strain>
    </source>
</reference>
<gene>
    <name evidence="13" type="ORF">GCM10010136_25390</name>
</gene>
<feature type="transmembrane region" description="Helical" evidence="9">
    <location>
        <begin position="473"/>
        <end position="499"/>
    </location>
</feature>
<evidence type="ECO:0000256" key="2">
    <source>
        <dbReference type="ARBA" id="ARBA00008017"/>
    </source>
</evidence>
<evidence type="ECO:0000256" key="5">
    <source>
        <dbReference type="ARBA" id="ARBA00022989"/>
    </source>
</evidence>
<evidence type="ECO:0000256" key="3">
    <source>
        <dbReference type="ARBA" id="ARBA00022475"/>
    </source>
</evidence>
<dbReference type="InterPro" id="IPR023408">
    <property type="entry name" value="MscS_beta-dom_sf"/>
</dbReference>
<dbReference type="InterPro" id="IPR011066">
    <property type="entry name" value="MscS_channel_C_sf"/>
</dbReference>
<dbReference type="Proteomes" id="UP000641137">
    <property type="component" value="Unassembled WGS sequence"/>
</dbReference>
<feature type="region of interest" description="Disordered" evidence="8">
    <location>
        <begin position="786"/>
        <end position="834"/>
    </location>
</feature>
<feature type="transmembrane region" description="Helical" evidence="9">
    <location>
        <begin position="396"/>
        <end position="414"/>
    </location>
</feature>
<dbReference type="InterPro" id="IPR049278">
    <property type="entry name" value="MS_channel_C"/>
</dbReference>
<dbReference type="Gene3D" id="1.10.287.1260">
    <property type="match status" value="1"/>
</dbReference>
<dbReference type="PANTHER" id="PTHR30347">
    <property type="entry name" value="POTASSIUM CHANNEL RELATED"/>
    <property type="match status" value="1"/>
</dbReference>
<evidence type="ECO:0000256" key="9">
    <source>
        <dbReference type="SAM" id="Phobius"/>
    </source>
</evidence>
<dbReference type="SUPFAM" id="SSF50182">
    <property type="entry name" value="Sm-like ribonucleoproteins"/>
    <property type="match status" value="1"/>
</dbReference>
<feature type="transmembrane region" description="Helical" evidence="9">
    <location>
        <begin position="322"/>
        <end position="341"/>
    </location>
</feature>
<evidence type="ECO:0000256" key="10">
    <source>
        <dbReference type="SAM" id="SignalP"/>
    </source>
</evidence>
<dbReference type="InterPro" id="IPR006686">
    <property type="entry name" value="MscS_channel_CS"/>
</dbReference>
<dbReference type="InterPro" id="IPR011014">
    <property type="entry name" value="MscS_channel_TM-2"/>
</dbReference>
<feature type="domain" description="Mechanosensitive ion channel MscS C-terminal" evidence="12">
    <location>
        <begin position="688"/>
        <end position="765"/>
    </location>
</feature>
<dbReference type="GO" id="GO:0005886">
    <property type="term" value="C:plasma membrane"/>
    <property type="evidence" value="ECO:0007669"/>
    <property type="project" value="UniProtKB-SubCell"/>
</dbReference>
<keyword evidence="6 9" id="KW-0472">Membrane</keyword>
<proteinExistence type="inferred from homology"/>
<dbReference type="SUPFAM" id="SSF82689">
    <property type="entry name" value="Mechanosensitive channel protein MscS (YggB), C-terminal domain"/>
    <property type="match status" value="1"/>
</dbReference>
<feature type="chain" id="PRO_5035266799" evidence="10">
    <location>
        <begin position="24"/>
        <end position="834"/>
    </location>
</feature>
<evidence type="ECO:0000256" key="7">
    <source>
        <dbReference type="SAM" id="Coils"/>
    </source>
</evidence>
<dbReference type="InterPro" id="IPR010920">
    <property type="entry name" value="LSM_dom_sf"/>
</dbReference>
<feature type="transmembrane region" description="Helical" evidence="9">
    <location>
        <begin position="282"/>
        <end position="301"/>
    </location>
</feature>
<comment type="similarity">
    <text evidence="2">Belongs to the MscS (TC 1.A.23) family.</text>
</comment>
<dbReference type="Gene3D" id="2.30.30.60">
    <property type="match status" value="1"/>
</dbReference>
<sequence length="834" mass="91005">MRLIALFMSLMMLALLGLQFAQAQPGDFATDVVREQTRVVETIVTRIEGIKKSIPEDPADDESLITLGGQIEEIVTELAEINEALAPRLQQINSRLEALGAPPADEAPAEAEVVTTERNRLNAEKNAINALMSQAQDLTSQLGEERSQVANLRRDLFAEQFTRRYKIDETLFQEIGSSIAEEWDTFSDIIGAWLGFVMSAKLAATIAATVVSLGAAFGIRFVGRRYFSRLVITSLSDKPSYLGRLSVAFGSTLVAVASLAAFLGITFFLFDYMDIFQPVIRQIAQTLSMVALTAFFINRLAWAILNPGHPEWRLVPVSDKAAPLLVGIITVMTIMSGIDYFTSSVFRLMGSPVAVTVGNSLLATIIVGALFGLLGLVRPFMDEGGKPRQWRLPLRLTFYGLGLVTILAALFGYIGLARFLSQQVVITGAIIATMYIGYLTARAISAENALTNSSVGRSFSERFKLDDTGLDQLGLFLGILLNVLVTVVGLPFIMLQWGFHVGDLLAIGERLFTGVTVGSFTFSLTGVIWGIVVFILGYLFVRWFQGWIDQTVMARGKVDLGLRNSIRTIIGYVGLAVAGIIGVSAAGVDLSNLALIAGGLSLGIGFGLQNIVQNFVSGLILLAERPFKAGDWIVAGTVSGTVKKISVRATEIETFQRQTVILPNSQLINSEVGNWTHKNKMGRCDIKLTIAYTADPRKVYALLMDIVTAHPNILKNPEPMVVFTNMTNMLMDFEVRFFMADITATIGVQNEIRFLIAETFAEERIVLINPVLKEYYIKEAVGEGEKDYRQIPDDPSHPAAMAAGSQTTEQDEAPSADDPLDVDLPAENQPGKSK</sequence>
<dbReference type="SUPFAM" id="SSF82861">
    <property type="entry name" value="Mechanosensitive channel protein MscS (YggB), transmembrane region"/>
    <property type="match status" value="1"/>
</dbReference>
<evidence type="ECO:0000259" key="12">
    <source>
        <dbReference type="Pfam" id="PF21082"/>
    </source>
</evidence>
<feature type="compositionally biased region" description="Acidic residues" evidence="8">
    <location>
        <begin position="809"/>
        <end position="821"/>
    </location>
</feature>
<keyword evidence="3" id="KW-1003">Cell membrane</keyword>
<comment type="caution">
    <text evidence="13">The sequence shown here is derived from an EMBL/GenBank/DDBJ whole genome shotgun (WGS) entry which is preliminary data.</text>
</comment>
<evidence type="ECO:0000313" key="14">
    <source>
        <dbReference type="Proteomes" id="UP000641137"/>
    </source>
</evidence>
<feature type="coiled-coil region" evidence="7">
    <location>
        <begin position="118"/>
        <end position="155"/>
    </location>
</feature>
<dbReference type="Gene3D" id="3.30.70.100">
    <property type="match status" value="1"/>
</dbReference>
<dbReference type="AlphaFoldDB" id="A0A8J3DIQ0"/>
<evidence type="ECO:0000256" key="4">
    <source>
        <dbReference type="ARBA" id="ARBA00022692"/>
    </source>
</evidence>
<organism evidence="13 14">
    <name type="scientific">Limoniibacter endophyticus</name>
    <dbReference type="NCBI Taxonomy" id="1565040"/>
    <lineage>
        <taxon>Bacteria</taxon>
        <taxon>Pseudomonadati</taxon>
        <taxon>Pseudomonadota</taxon>
        <taxon>Alphaproteobacteria</taxon>
        <taxon>Hyphomicrobiales</taxon>
        <taxon>Bartonellaceae</taxon>
        <taxon>Limoniibacter</taxon>
    </lineage>
</organism>
<feature type="transmembrane region" description="Helical" evidence="9">
    <location>
        <begin position="202"/>
        <end position="222"/>
    </location>
</feature>
<dbReference type="Pfam" id="PF00924">
    <property type="entry name" value="MS_channel_2nd"/>
    <property type="match status" value="1"/>
</dbReference>
<keyword evidence="4 9" id="KW-0812">Transmembrane</keyword>
<dbReference type="GO" id="GO:0008381">
    <property type="term" value="F:mechanosensitive monoatomic ion channel activity"/>
    <property type="evidence" value="ECO:0007669"/>
    <property type="project" value="UniProtKB-ARBA"/>
</dbReference>
<feature type="transmembrane region" description="Helical" evidence="9">
    <location>
        <begin position="353"/>
        <end position="376"/>
    </location>
</feature>
<evidence type="ECO:0000256" key="6">
    <source>
        <dbReference type="ARBA" id="ARBA00023136"/>
    </source>
</evidence>
<accession>A0A8J3DIQ0</accession>
<feature type="compositionally biased region" description="Basic and acidic residues" evidence="8">
    <location>
        <begin position="786"/>
        <end position="796"/>
    </location>
</feature>
<dbReference type="InterPro" id="IPR052702">
    <property type="entry name" value="MscS-like_channel"/>
</dbReference>
<evidence type="ECO:0000256" key="1">
    <source>
        <dbReference type="ARBA" id="ARBA00004651"/>
    </source>
</evidence>
<evidence type="ECO:0000256" key="8">
    <source>
        <dbReference type="SAM" id="MobiDB-lite"/>
    </source>
</evidence>
<reference evidence="13" key="1">
    <citation type="journal article" date="2014" name="Int. J. Syst. Evol. Microbiol.">
        <title>Complete genome sequence of Corynebacterium casei LMG S-19264T (=DSM 44701T), isolated from a smear-ripened cheese.</title>
        <authorList>
            <consortium name="US DOE Joint Genome Institute (JGI-PGF)"/>
            <person name="Walter F."/>
            <person name="Albersmeier A."/>
            <person name="Kalinowski J."/>
            <person name="Ruckert C."/>
        </authorList>
    </citation>
    <scope>NUCLEOTIDE SEQUENCE</scope>
    <source>
        <strain evidence="13">KCTC 42097</strain>
    </source>
</reference>
<evidence type="ECO:0000259" key="11">
    <source>
        <dbReference type="Pfam" id="PF00924"/>
    </source>
</evidence>
<keyword evidence="14" id="KW-1185">Reference proteome</keyword>
<comment type="subcellular location">
    <subcellularLocation>
        <location evidence="1">Cell membrane</location>
        <topology evidence="1">Multi-pass membrane protein</topology>
    </subcellularLocation>
</comment>
<dbReference type="PANTHER" id="PTHR30347:SF1">
    <property type="entry name" value="MECHANOSENSITIVE CHANNEL MSCK"/>
    <property type="match status" value="1"/>
</dbReference>
<dbReference type="PROSITE" id="PS01246">
    <property type="entry name" value="UPF0003"/>
    <property type="match status" value="1"/>
</dbReference>